<evidence type="ECO:0000313" key="1">
    <source>
        <dbReference type="EMBL" id="MBB3089029.1"/>
    </source>
</evidence>
<organism evidence="1 2">
    <name type="scientific">Nocardioides albus</name>
    <dbReference type="NCBI Taxonomy" id="1841"/>
    <lineage>
        <taxon>Bacteria</taxon>
        <taxon>Bacillati</taxon>
        <taxon>Actinomycetota</taxon>
        <taxon>Actinomycetes</taxon>
        <taxon>Propionibacteriales</taxon>
        <taxon>Nocardioidaceae</taxon>
        <taxon>Nocardioides</taxon>
    </lineage>
</organism>
<proteinExistence type="predicted"/>
<dbReference type="EMBL" id="JACHXG010000004">
    <property type="protein sequence ID" value="MBB3089029.1"/>
    <property type="molecule type" value="Genomic_DNA"/>
</dbReference>
<reference evidence="1 2" key="1">
    <citation type="submission" date="2020-08" db="EMBL/GenBank/DDBJ databases">
        <title>Genomic Encyclopedia of Type Strains, Phase III (KMG-III): the genomes of soil and plant-associated and newly described type strains.</title>
        <authorList>
            <person name="Whitman W."/>
        </authorList>
    </citation>
    <scope>NUCLEOTIDE SEQUENCE [LARGE SCALE GENOMIC DNA]</scope>
    <source>
        <strain evidence="1 2">CECT 3302</strain>
    </source>
</reference>
<comment type="caution">
    <text evidence="1">The sequence shown here is derived from an EMBL/GenBank/DDBJ whole genome shotgun (WGS) entry which is preliminary data.</text>
</comment>
<gene>
    <name evidence="1" type="ORF">FHS12_001975</name>
</gene>
<keyword evidence="2" id="KW-1185">Reference proteome</keyword>
<name>A0A7W5A3X5_9ACTN</name>
<protein>
    <submittedName>
        <fullName evidence="1">Uncharacterized protein</fullName>
    </submittedName>
</protein>
<accession>A0A7W5A3X5</accession>
<dbReference type="AlphaFoldDB" id="A0A7W5A3X5"/>
<dbReference type="RefSeq" id="WP_183544705.1">
    <property type="nucleotide sequence ID" value="NZ_BMQT01000002.1"/>
</dbReference>
<dbReference type="Proteomes" id="UP000577707">
    <property type="component" value="Unassembled WGS sequence"/>
</dbReference>
<evidence type="ECO:0000313" key="2">
    <source>
        <dbReference type="Proteomes" id="UP000577707"/>
    </source>
</evidence>
<sequence length="456" mass="48791">MVKRWRVIAVLGVLAVGTIGSVAVVKGKPAWERHQVISALEKVPGVRSADLSSLSASPAVVLDGDIEEAKVEDTVKSVYEAAEAQGLDSDWVYTTYRGVEIALDSIVDTRWIEAGAVLAHQPGVSSGKASPYEVDAKIDGSVIPALEGLSAWAKQNEDVDPKMLVELHSQTAFDLATTLGNASSDLPALARIPGQDAPFPPTKVSIWGEDPPSVDVYAQDLPEAYAAMTTYAALAPEIATTIEVGGERRLSVRHQDTSRMRAFIDDMTRIDATVVDADTSMDAATVGLPVPELGSDASEDERSAADRAILDGLTTVADRISRKWPDIARVTIAMGEYELIKALRGAVVTDFVPVLDDLWTTSGGRARVDGHWGKKEPYELLITIGPSSSVDSIATTIREAGFPGRIKISFWDSRDGGYGTYFGSFETTATSRASKFDPGLADDTRELLNAWNATAP</sequence>